<evidence type="ECO:0000313" key="3">
    <source>
        <dbReference type="EMBL" id="EYC26758.1"/>
    </source>
</evidence>
<reference evidence="4" key="1">
    <citation type="journal article" date="2015" name="Nat. Genet.">
        <title>The genome and transcriptome of the zoonotic hookworm Ancylostoma ceylanicum identify infection-specific gene families.</title>
        <authorList>
            <person name="Schwarz E.M."/>
            <person name="Hu Y."/>
            <person name="Antoshechkin I."/>
            <person name="Miller M.M."/>
            <person name="Sternberg P.W."/>
            <person name="Aroian R.V."/>
        </authorList>
    </citation>
    <scope>NUCLEOTIDE SEQUENCE</scope>
    <source>
        <strain evidence="4">HY135</strain>
    </source>
</reference>
<dbReference type="PROSITE" id="PS50053">
    <property type="entry name" value="UBIQUITIN_2"/>
    <property type="match status" value="1"/>
</dbReference>
<protein>
    <recommendedName>
        <fullName evidence="2">Ubiquitin-like domain-containing protein</fullName>
    </recommendedName>
</protein>
<feature type="domain" description="Ubiquitin-like" evidence="2">
    <location>
        <begin position="71"/>
        <end position="149"/>
    </location>
</feature>
<evidence type="ECO:0000259" key="2">
    <source>
        <dbReference type="PROSITE" id="PS50053"/>
    </source>
</evidence>
<dbReference type="Proteomes" id="UP000024635">
    <property type="component" value="Unassembled WGS sequence"/>
</dbReference>
<name>A0A016VJ12_9BILA</name>
<dbReference type="OrthoDB" id="428577at2759"/>
<dbReference type="Pfam" id="PF00240">
    <property type="entry name" value="ubiquitin"/>
    <property type="match status" value="1"/>
</dbReference>
<dbReference type="Gene3D" id="3.10.20.90">
    <property type="entry name" value="Phosphatidylinositol 3-kinase Catalytic Subunit, Chain A, domain 1"/>
    <property type="match status" value="1"/>
</dbReference>
<evidence type="ECO:0000313" key="4">
    <source>
        <dbReference type="Proteomes" id="UP000024635"/>
    </source>
</evidence>
<dbReference type="InterPro" id="IPR000626">
    <property type="entry name" value="Ubiquitin-like_dom"/>
</dbReference>
<dbReference type="SUPFAM" id="SSF54236">
    <property type="entry name" value="Ubiquitin-like"/>
    <property type="match status" value="1"/>
</dbReference>
<keyword evidence="4" id="KW-1185">Reference proteome</keyword>
<comment type="caution">
    <text evidence="3">The sequence shown here is derived from an EMBL/GenBank/DDBJ whole genome shotgun (WGS) entry which is preliminary data.</text>
</comment>
<feature type="region of interest" description="Disordered" evidence="1">
    <location>
        <begin position="240"/>
        <end position="260"/>
    </location>
</feature>
<proteinExistence type="predicted"/>
<dbReference type="CDD" id="cd17039">
    <property type="entry name" value="Ubl_ubiquitin_like"/>
    <property type="match status" value="1"/>
</dbReference>
<dbReference type="AlphaFoldDB" id="A0A016VJ12"/>
<organism evidence="3 4">
    <name type="scientific">Ancylostoma ceylanicum</name>
    <dbReference type="NCBI Taxonomy" id="53326"/>
    <lineage>
        <taxon>Eukaryota</taxon>
        <taxon>Metazoa</taxon>
        <taxon>Ecdysozoa</taxon>
        <taxon>Nematoda</taxon>
        <taxon>Chromadorea</taxon>
        <taxon>Rhabditida</taxon>
        <taxon>Rhabditina</taxon>
        <taxon>Rhabditomorpha</taxon>
        <taxon>Strongyloidea</taxon>
        <taxon>Ancylostomatidae</taxon>
        <taxon>Ancylostomatinae</taxon>
        <taxon>Ancylostoma</taxon>
    </lineage>
</organism>
<dbReference type="EMBL" id="JARK01001346">
    <property type="protein sequence ID" value="EYC26758.1"/>
    <property type="molecule type" value="Genomic_DNA"/>
</dbReference>
<feature type="compositionally biased region" description="Polar residues" evidence="1">
    <location>
        <begin position="17"/>
        <end position="31"/>
    </location>
</feature>
<dbReference type="InterPro" id="IPR029071">
    <property type="entry name" value="Ubiquitin-like_domsf"/>
</dbReference>
<gene>
    <name evidence="3" type="primary">Acey_s0010.g949</name>
    <name evidence="3" type="ORF">Y032_0010g949</name>
</gene>
<feature type="compositionally biased region" description="Low complexity" evidence="1">
    <location>
        <begin position="41"/>
        <end position="65"/>
    </location>
</feature>
<accession>A0A016VJ12</accession>
<sequence>MTSILSEPEAVARSPSKHGTISKSPNKRTPGSRSPAKRSRSPAARSPSKRTPGSRSPPGGSSQRDSIGDMLEITVNSVMEGVPEAKVLVPATSKVSELKNIVSDATDVLPEKQLLLFRSTELRNDNTLIANYGIVEDCQLTMSVKMNTGSKTARSGNAVLYVPPSFPEGSVTDLRNKIRSMTHVQGRSQCKYKVYTKKERYKTDSKHYEWTPQKQMEHELTRNRMKKFLKRKRKKILVESPPASPGSIIDSPIIPASPNLSKESAESIGKKKDPTAVTEKQLKTFFEPPETMIQMERKMNELTLPPSNLDELNEMKAQRDAYLRTLCRVR</sequence>
<feature type="compositionally biased region" description="Low complexity" evidence="1">
    <location>
        <begin position="245"/>
        <end position="258"/>
    </location>
</feature>
<feature type="region of interest" description="Disordered" evidence="1">
    <location>
        <begin position="1"/>
        <end position="67"/>
    </location>
</feature>
<evidence type="ECO:0000256" key="1">
    <source>
        <dbReference type="SAM" id="MobiDB-lite"/>
    </source>
</evidence>